<evidence type="ECO:0000313" key="3">
    <source>
        <dbReference type="EMBL" id="SDX10070.1"/>
    </source>
</evidence>
<feature type="chain" id="PRO_5011765094" description="DUF2946 domain-containing protein" evidence="2">
    <location>
        <begin position="21"/>
        <end position="142"/>
    </location>
</feature>
<keyword evidence="4" id="KW-1185">Reference proteome</keyword>
<evidence type="ECO:0008006" key="5">
    <source>
        <dbReference type="Google" id="ProtNLM"/>
    </source>
</evidence>
<dbReference type="RefSeq" id="WP_092681629.1">
    <property type="nucleotide sequence ID" value="NZ_FNMZ01000003.1"/>
</dbReference>
<feature type="region of interest" description="Disordered" evidence="1">
    <location>
        <begin position="114"/>
        <end position="142"/>
    </location>
</feature>
<feature type="compositionally biased region" description="Low complexity" evidence="1">
    <location>
        <begin position="55"/>
        <end position="70"/>
    </location>
</feature>
<evidence type="ECO:0000313" key="4">
    <source>
        <dbReference type="Proteomes" id="UP000199118"/>
    </source>
</evidence>
<proteinExistence type="predicted"/>
<keyword evidence="2" id="KW-0732">Signal</keyword>
<name>A0A1H2YY21_9RHOB</name>
<dbReference type="EMBL" id="FNMZ01000003">
    <property type="protein sequence ID" value="SDX10070.1"/>
    <property type="molecule type" value="Genomic_DNA"/>
</dbReference>
<evidence type="ECO:0000256" key="1">
    <source>
        <dbReference type="SAM" id="MobiDB-lite"/>
    </source>
</evidence>
<accession>A0A1H2YY21</accession>
<organism evidence="3 4">
    <name type="scientific">Albimonas donghaensis</name>
    <dbReference type="NCBI Taxonomy" id="356660"/>
    <lineage>
        <taxon>Bacteria</taxon>
        <taxon>Pseudomonadati</taxon>
        <taxon>Pseudomonadota</taxon>
        <taxon>Alphaproteobacteria</taxon>
        <taxon>Rhodobacterales</taxon>
        <taxon>Paracoccaceae</taxon>
        <taxon>Albimonas</taxon>
    </lineage>
</organism>
<feature type="compositionally biased region" description="Basic residues" evidence="1">
    <location>
        <begin position="131"/>
        <end position="142"/>
    </location>
</feature>
<gene>
    <name evidence="3" type="ORF">SAMN05444336_103302</name>
</gene>
<dbReference type="STRING" id="356660.SAMN05444336_103302"/>
<dbReference type="AlphaFoldDB" id="A0A1H2YY21"/>
<sequence>MTGILLRALLICLLSLQAVALRASPMPTGAGGTPLAGEWVLPLCGGGVAMLADPAPADPTLADPTLADPTGGAPGVDGPSAPASHMDCLDCCLAAVDRAADPARAPARRIAAARLRRRLPPGRAPLGRAAPRPRSRAPPRPL</sequence>
<feature type="signal peptide" evidence="2">
    <location>
        <begin position="1"/>
        <end position="20"/>
    </location>
</feature>
<protein>
    <recommendedName>
        <fullName evidence="5">DUF2946 domain-containing protein</fullName>
    </recommendedName>
</protein>
<reference evidence="3 4" key="1">
    <citation type="submission" date="2016-10" db="EMBL/GenBank/DDBJ databases">
        <authorList>
            <person name="de Groot N.N."/>
        </authorList>
    </citation>
    <scope>NUCLEOTIDE SEQUENCE [LARGE SCALE GENOMIC DNA]</scope>
    <source>
        <strain evidence="3 4">DSM 17890</strain>
    </source>
</reference>
<dbReference type="Proteomes" id="UP000199118">
    <property type="component" value="Unassembled WGS sequence"/>
</dbReference>
<evidence type="ECO:0000256" key="2">
    <source>
        <dbReference type="SAM" id="SignalP"/>
    </source>
</evidence>
<feature type="region of interest" description="Disordered" evidence="1">
    <location>
        <begin position="55"/>
        <end position="80"/>
    </location>
</feature>